<dbReference type="HAMAP" id="MF_01200_B">
    <property type="entry name" value="OMPdecase_type1_B"/>
    <property type="match status" value="1"/>
</dbReference>
<evidence type="ECO:0000256" key="3">
    <source>
        <dbReference type="ARBA" id="ARBA00011738"/>
    </source>
</evidence>
<protein>
    <recommendedName>
        <fullName evidence="9">Orotidine 5'-phosphate decarboxylase</fullName>
        <ecNumber evidence="9">4.1.1.23</ecNumber>
    </recommendedName>
    <alternativeName>
        <fullName evidence="9">OMP decarboxylase</fullName>
        <shortName evidence="9">OMPDCase</shortName>
        <shortName evidence="9">OMPdecase</shortName>
    </alternativeName>
</protein>
<feature type="binding site" evidence="9 11">
    <location>
        <position position="214"/>
    </location>
    <ligand>
        <name>substrate</name>
    </ligand>
</feature>
<evidence type="ECO:0000259" key="13">
    <source>
        <dbReference type="SMART" id="SM00934"/>
    </source>
</evidence>
<feature type="binding site" evidence="9">
    <location>
        <begin position="59"/>
        <end position="68"/>
    </location>
    <ligand>
        <name>substrate</name>
    </ligand>
</feature>
<gene>
    <name evidence="9 14" type="primary">pyrF</name>
    <name evidence="14" type="ORF">GWK17_07575</name>
</gene>
<dbReference type="GO" id="GO:0004590">
    <property type="term" value="F:orotidine-5'-phosphate decarboxylase activity"/>
    <property type="evidence" value="ECO:0007669"/>
    <property type="project" value="UniProtKB-UniRule"/>
</dbReference>
<dbReference type="InterPro" id="IPR047596">
    <property type="entry name" value="OMPdecase_bac"/>
</dbReference>
<feature type="binding site" evidence="9 11">
    <location>
        <position position="184"/>
    </location>
    <ligand>
        <name>substrate</name>
    </ligand>
</feature>
<evidence type="ECO:0000256" key="5">
    <source>
        <dbReference type="ARBA" id="ARBA00022975"/>
    </source>
</evidence>
<evidence type="ECO:0000256" key="6">
    <source>
        <dbReference type="ARBA" id="ARBA00023239"/>
    </source>
</evidence>
<feature type="active site" description="For OMPdecase activity" evidence="10">
    <location>
        <position position="59"/>
    </location>
</feature>
<feature type="binding site" evidence="9 11">
    <location>
        <position position="122"/>
    </location>
    <ligand>
        <name>substrate</name>
    </ligand>
</feature>
<keyword evidence="4 9" id="KW-0210">Decarboxylase</keyword>
<feature type="binding site" evidence="9 11">
    <location>
        <position position="32"/>
    </location>
    <ligand>
        <name>substrate</name>
    </ligand>
</feature>
<dbReference type="PROSITE" id="PS00156">
    <property type="entry name" value="OMPDECASE"/>
    <property type="match status" value="1"/>
</dbReference>
<dbReference type="RefSeq" id="WP_167831802.1">
    <property type="nucleotide sequence ID" value="NZ_JAAVUM010000004.1"/>
</dbReference>
<dbReference type="EMBL" id="JAAVUM010000004">
    <property type="protein sequence ID" value="NKE05336.1"/>
    <property type="molecule type" value="Genomic_DNA"/>
</dbReference>
<evidence type="ECO:0000256" key="12">
    <source>
        <dbReference type="RuleBase" id="RU000512"/>
    </source>
</evidence>
<accession>A0A846TU84</accession>
<evidence type="ECO:0000256" key="7">
    <source>
        <dbReference type="ARBA" id="ARBA00049157"/>
    </source>
</evidence>
<evidence type="ECO:0000256" key="2">
    <source>
        <dbReference type="ARBA" id="ARBA00004861"/>
    </source>
</evidence>
<feature type="binding site" evidence="9 11">
    <location>
        <position position="10"/>
    </location>
    <ligand>
        <name>substrate</name>
    </ligand>
</feature>
<dbReference type="SMART" id="SM00934">
    <property type="entry name" value="OMPdecase"/>
    <property type="match status" value="1"/>
</dbReference>
<evidence type="ECO:0000256" key="8">
    <source>
        <dbReference type="ARBA" id="ARBA00061012"/>
    </source>
</evidence>
<dbReference type="AlphaFoldDB" id="A0A846TU84"/>
<name>A0A846TU84_9BACI</name>
<sequence>MKDSLIIALDFPNKGKVLEFLEPFENEQLFVKVGMELFYGEGPSIIDELKKQNHKIFLDLKLHDIPNTVKSAMKVLAGLGCDLVNVHAAGGSEMMAAAIEGLDAGTPPGLKRPSCIAVTQLTSTSEIQVNSEQLIRVSLQESVMNYATLVKKSGLDGVVCSPHEARLIHSQLGTEFLTVTPGIRPVDSSSQDQKRTATPEFAREQGISAIVVGRPITRAANPLESYLKIKNEWKGVYQ</sequence>
<dbReference type="InterPro" id="IPR013785">
    <property type="entry name" value="Aldolase_TIM"/>
</dbReference>
<dbReference type="Pfam" id="PF00215">
    <property type="entry name" value="OMPdecase"/>
    <property type="match status" value="1"/>
</dbReference>
<dbReference type="Gene3D" id="3.20.20.70">
    <property type="entry name" value="Aldolase class I"/>
    <property type="match status" value="1"/>
</dbReference>
<dbReference type="GO" id="GO:0006207">
    <property type="term" value="P:'de novo' pyrimidine nucleobase biosynthetic process"/>
    <property type="evidence" value="ECO:0007669"/>
    <property type="project" value="InterPro"/>
</dbReference>
<feature type="active site" description="For OMPdecase activity" evidence="10">
    <location>
        <position position="64"/>
    </location>
</feature>
<comment type="pathway">
    <text evidence="2 9 12">Pyrimidine metabolism; UMP biosynthesis via de novo pathway; UMP from orotate: step 2/2.</text>
</comment>
<comment type="subunit">
    <text evidence="3 9">Homodimer.</text>
</comment>
<evidence type="ECO:0000256" key="11">
    <source>
        <dbReference type="PIRSR" id="PIRSR614732-2"/>
    </source>
</evidence>
<dbReference type="InterPro" id="IPR001754">
    <property type="entry name" value="OMPdeCOase_dom"/>
</dbReference>
<dbReference type="InterPro" id="IPR014732">
    <property type="entry name" value="OMPdecase"/>
</dbReference>
<dbReference type="InterPro" id="IPR011060">
    <property type="entry name" value="RibuloseP-bd_barrel"/>
</dbReference>
<comment type="similarity">
    <text evidence="8 9">Belongs to the OMP decarboxylase family. Type 1 subfamily.</text>
</comment>
<feature type="active site" description="Proton donor" evidence="9">
    <location>
        <position position="61"/>
    </location>
</feature>
<dbReference type="SUPFAM" id="SSF51366">
    <property type="entry name" value="Ribulose-phoshate binding barrel"/>
    <property type="match status" value="1"/>
</dbReference>
<reference evidence="14 15" key="1">
    <citation type="submission" date="2020-03" db="EMBL/GenBank/DDBJ databases">
        <authorList>
            <person name="Sun Q."/>
        </authorList>
    </citation>
    <scope>NUCLEOTIDE SEQUENCE [LARGE SCALE GENOMIC DNA]</scope>
    <source>
        <strain evidence="14 15">KACC 21451</strain>
    </source>
</reference>
<dbReference type="InterPro" id="IPR018089">
    <property type="entry name" value="OMPdecase_AS"/>
</dbReference>
<organism evidence="14 15">
    <name type="scientific">Mesobacillus selenatarsenatis</name>
    <dbReference type="NCBI Taxonomy" id="388741"/>
    <lineage>
        <taxon>Bacteria</taxon>
        <taxon>Bacillati</taxon>
        <taxon>Bacillota</taxon>
        <taxon>Bacilli</taxon>
        <taxon>Bacillales</taxon>
        <taxon>Bacillaceae</taxon>
        <taxon>Mesobacillus</taxon>
    </lineage>
</organism>
<proteinExistence type="inferred from homology"/>
<evidence type="ECO:0000313" key="14">
    <source>
        <dbReference type="EMBL" id="NKE05336.1"/>
    </source>
</evidence>
<comment type="caution">
    <text evidence="14">The sequence shown here is derived from an EMBL/GenBank/DDBJ whole genome shotgun (WGS) entry which is preliminary data.</text>
</comment>
<feature type="binding site" evidence="9 11">
    <location>
        <position position="193"/>
    </location>
    <ligand>
        <name>substrate</name>
    </ligand>
</feature>
<keyword evidence="5 9" id="KW-0665">Pyrimidine biosynthesis</keyword>
<dbReference type="GO" id="GO:0005829">
    <property type="term" value="C:cytosol"/>
    <property type="evidence" value="ECO:0007669"/>
    <property type="project" value="TreeGrafter"/>
</dbReference>
<dbReference type="NCBIfam" id="TIGR01740">
    <property type="entry name" value="pyrF"/>
    <property type="match status" value="1"/>
</dbReference>
<feature type="binding site" evidence="9 11">
    <location>
        <position position="213"/>
    </location>
    <ligand>
        <name>substrate</name>
    </ligand>
</feature>
<comment type="catalytic activity">
    <reaction evidence="7 9 12">
        <text>orotidine 5'-phosphate + H(+) = UMP + CO2</text>
        <dbReference type="Rhea" id="RHEA:11596"/>
        <dbReference type="ChEBI" id="CHEBI:15378"/>
        <dbReference type="ChEBI" id="CHEBI:16526"/>
        <dbReference type="ChEBI" id="CHEBI:57538"/>
        <dbReference type="ChEBI" id="CHEBI:57865"/>
        <dbReference type="EC" id="4.1.1.23"/>
    </reaction>
</comment>
<dbReference type="FunFam" id="3.20.20.70:FF:000015">
    <property type="entry name" value="Orotidine 5'-phosphate decarboxylase"/>
    <property type="match status" value="1"/>
</dbReference>
<comment type="function">
    <text evidence="1 9">Catalyzes the decarboxylation of orotidine 5'-monophosphate (OMP) to uridine 5'-monophosphate (UMP).</text>
</comment>
<dbReference type="CDD" id="cd04725">
    <property type="entry name" value="OMP_decarboxylase_like"/>
    <property type="match status" value="1"/>
</dbReference>
<dbReference type="PANTHER" id="PTHR32119:SF2">
    <property type="entry name" value="OROTIDINE 5'-PHOSPHATE DECARBOXYLASE"/>
    <property type="match status" value="1"/>
</dbReference>
<dbReference type="UniPathway" id="UPA00070">
    <property type="reaction ID" value="UER00120"/>
</dbReference>
<dbReference type="Proteomes" id="UP000587942">
    <property type="component" value="Unassembled WGS sequence"/>
</dbReference>
<dbReference type="NCBIfam" id="NF001273">
    <property type="entry name" value="PRK00230.1"/>
    <property type="match status" value="1"/>
</dbReference>
<evidence type="ECO:0000313" key="15">
    <source>
        <dbReference type="Proteomes" id="UP000587942"/>
    </source>
</evidence>
<dbReference type="EC" id="4.1.1.23" evidence="9"/>
<keyword evidence="6 9" id="KW-0456">Lyase</keyword>
<evidence type="ECO:0000256" key="4">
    <source>
        <dbReference type="ARBA" id="ARBA00022793"/>
    </source>
</evidence>
<evidence type="ECO:0000256" key="9">
    <source>
        <dbReference type="HAMAP-Rule" id="MF_01200"/>
    </source>
</evidence>
<evidence type="ECO:0000256" key="10">
    <source>
        <dbReference type="PIRSR" id="PIRSR614732-1"/>
    </source>
</evidence>
<feature type="active site" description="For OMPdecase activity" evidence="10">
    <location>
        <position position="61"/>
    </location>
</feature>
<dbReference type="GO" id="GO:0044205">
    <property type="term" value="P:'de novo' UMP biosynthetic process"/>
    <property type="evidence" value="ECO:0007669"/>
    <property type="project" value="UniProtKB-UniRule"/>
</dbReference>
<dbReference type="PANTHER" id="PTHR32119">
    <property type="entry name" value="OROTIDINE 5'-PHOSPHATE DECARBOXYLASE"/>
    <property type="match status" value="1"/>
</dbReference>
<feature type="domain" description="Orotidine 5'-phosphate decarboxylase" evidence="13">
    <location>
        <begin position="4"/>
        <end position="229"/>
    </location>
</feature>
<evidence type="ECO:0000256" key="1">
    <source>
        <dbReference type="ARBA" id="ARBA00002356"/>
    </source>
</evidence>